<evidence type="ECO:0000259" key="2">
    <source>
        <dbReference type="Pfam" id="PF12697"/>
    </source>
</evidence>
<dbReference type="AlphaFoldDB" id="B9G932"/>
<accession>B9G932</accession>
<dbReference type="Proteomes" id="UP000007752">
    <property type="component" value="Chromosome 11"/>
</dbReference>
<reference evidence="3" key="1">
    <citation type="journal article" date="2005" name="PLoS Biol.">
        <title>The genomes of Oryza sativa: a history of duplications.</title>
        <authorList>
            <person name="Yu J."/>
            <person name="Wang J."/>
            <person name="Lin W."/>
            <person name="Li S."/>
            <person name="Li H."/>
            <person name="Zhou J."/>
            <person name="Ni P."/>
            <person name="Dong W."/>
            <person name="Hu S."/>
            <person name="Zeng C."/>
            <person name="Zhang J."/>
            <person name="Zhang Y."/>
            <person name="Li R."/>
            <person name="Xu Z."/>
            <person name="Li S."/>
            <person name="Li X."/>
            <person name="Zheng H."/>
            <person name="Cong L."/>
            <person name="Lin L."/>
            <person name="Yin J."/>
            <person name="Geng J."/>
            <person name="Li G."/>
            <person name="Shi J."/>
            <person name="Liu J."/>
            <person name="Lv H."/>
            <person name="Li J."/>
            <person name="Wang J."/>
            <person name="Deng Y."/>
            <person name="Ran L."/>
            <person name="Shi X."/>
            <person name="Wang X."/>
            <person name="Wu Q."/>
            <person name="Li C."/>
            <person name="Ren X."/>
            <person name="Wang J."/>
            <person name="Wang X."/>
            <person name="Li D."/>
            <person name="Liu D."/>
            <person name="Zhang X."/>
            <person name="Ji Z."/>
            <person name="Zhao W."/>
            <person name="Sun Y."/>
            <person name="Zhang Z."/>
            <person name="Bao J."/>
            <person name="Han Y."/>
            <person name="Dong L."/>
            <person name="Ji J."/>
            <person name="Chen P."/>
            <person name="Wu S."/>
            <person name="Liu J."/>
            <person name="Xiao Y."/>
            <person name="Bu D."/>
            <person name="Tan J."/>
            <person name="Yang L."/>
            <person name="Ye C."/>
            <person name="Zhang J."/>
            <person name="Xu J."/>
            <person name="Zhou Y."/>
            <person name="Yu Y."/>
            <person name="Zhang B."/>
            <person name="Zhuang S."/>
            <person name="Wei H."/>
            <person name="Liu B."/>
            <person name="Lei M."/>
            <person name="Yu H."/>
            <person name="Li Y."/>
            <person name="Xu H."/>
            <person name="Wei S."/>
            <person name="He X."/>
            <person name="Fang L."/>
            <person name="Zhang Z."/>
            <person name="Zhang Y."/>
            <person name="Huang X."/>
            <person name="Su Z."/>
            <person name="Tong W."/>
            <person name="Li J."/>
            <person name="Tong Z."/>
            <person name="Li S."/>
            <person name="Ye J."/>
            <person name="Wang L."/>
            <person name="Fang L."/>
            <person name="Lei T."/>
            <person name="Chen C."/>
            <person name="Chen H."/>
            <person name="Xu Z."/>
            <person name="Li H."/>
            <person name="Huang H."/>
            <person name="Zhang F."/>
            <person name="Xu H."/>
            <person name="Li N."/>
            <person name="Zhao C."/>
            <person name="Li S."/>
            <person name="Dong L."/>
            <person name="Huang Y."/>
            <person name="Li L."/>
            <person name="Xi Y."/>
            <person name="Qi Q."/>
            <person name="Li W."/>
            <person name="Zhang B."/>
            <person name="Hu W."/>
            <person name="Zhang Y."/>
            <person name="Tian X."/>
            <person name="Jiao Y."/>
            <person name="Liang X."/>
            <person name="Jin J."/>
            <person name="Gao L."/>
            <person name="Zheng W."/>
            <person name="Hao B."/>
            <person name="Liu S."/>
            <person name="Wang W."/>
            <person name="Yuan L."/>
            <person name="Cao M."/>
            <person name="McDermott J."/>
            <person name="Samudrala R."/>
            <person name="Wang J."/>
            <person name="Wong G.K."/>
            <person name="Yang H."/>
        </authorList>
    </citation>
    <scope>NUCLEOTIDE SEQUENCE [LARGE SCALE GENOMIC DNA]</scope>
</reference>
<reference evidence="3" key="2">
    <citation type="submission" date="2008-12" db="EMBL/GenBank/DDBJ databases">
        <title>Improved gene annotation of the rice (Oryza sativa) genomes.</title>
        <authorList>
            <person name="Wang J."/>
            <person name="Li R."/>
            <person name="Fan W."/>
            <person name="Huang Q."/>
            <person name="Zhang J."/>
            <person name="Zhou Y."/>
            <person name="Hu Y."/>
            <person name="Zi S."/>
            <person name="Li J."/>
            <person name="Ni P."/>
            <person name="Zheng H."/>
            <person name="Zhang Y."/>
            <person name="Zhao M."/>
            <person name="Hao Q."/>
            <person name="McDermott J."/>
            <person name="Samudrala R."/>
            <person name="Kristiansen K."/>
            <person name="Wong G.K.-S."/>
        </authorList>
    </citation>
    <scope>NUCLEOTIDE SEQUENCE</scope>
</reference>
<dbReference type="PANTHER" id="PTHR43689">
    <property type="entry name" value="HYDROLASE"/>
    <property type="match status" value="1"/>
</dbReference>
<feature type="domain" description="AB hydrolase-1" evidence="2">
    <location>
        <begin position="295"/>
        <end position="585"/>
    </location>
</feature>
<name>B9G932_ORYSJ</name>
<evidence type="ECO:0000256" key="1">
    <source>
        <dbReference type="SAM" id="MobiDB-lite"/>
    </source>
</evidence>
<sequence>MGEWGIPSPRRAKVPGRETPGSGPGEGSSMAEYGAREGGKVGVGLLEDDDAVEQSGRVTDAPAALGRHDAAALVHSDGGVAAAVEAGLLHVVHLRRLAWLACHGPRVEGIRRVVGAAPRTRSNPPWPRSRCSSGGCNPTADCKIDFSVCFFRWDPTQLFSPENFIRSIQMPQKVPLPCYLQSPPSAPHPRHSAAFSRSLRPCRPNGPPPAFASAEFPGSVPDIAQMPPRRRHRSVAGIDQDDLLDPDALADPDSSFYEINGIRVHHKVCTHEDSSDQSADSAITNADQNQIGLPIVLLHGFGSSVFSWTHIMRPLARIAGAKPINPYSMVIATLAFIDQLGAKKAVLVGHSAGCLVAVEAYFEAPERVAALVLVAPAIFVPVFRRKGVKEYGVGEQEWQNKKDSNGSNLPTNPLNRIWGKFLELCLWIAGFLMNMIRAIGSIVRSLYCKAVVAVLRSSVGVRLVRLVMDKFGILAVRNAWYDPSKVTDHVIQGYTKPLRSRGWEMALLEYTISMIMDSISSSKVPVSERLSEISCPVLVVSGDTDRLVPRWNTERVARAIPGAGFEVIKNSGHLPQEERPEEFVSVVERFLRKAFGRPSEQEKLFQAAA</sequence>
<dbReference type="Gene3D" id="3.40.50.1820">
    <property type="entry name" value="alpha/beta hydrolase"/>
    <property type="match status" value="1"/>
</dbReference>
<dbReference type="Pfam" id="PF12697">
    <property type="entry name" value="Abhydrolase_6"/>
    <property type="match status" value="1"/>
</dbReference>
<feature type="region of interest" description="Disordered" evidence="1">
    <location>
        <begin position="1"/>
        <end position="39"/>
    </location>
</feature>
<dbReference type="InterPro" id="IPR000073">
    <property type="entry name" value="AB_hydrolase_1"/>
</dbReference>
<gene>
    <name evidence="3" type="ORF">OsJ_32744</name>
</gene>
<proteinExistence type="predicted"/>
<dbReference type="SUPFAM" id="SSF53474">
    <property type="entry name" value="alpha/beta-Hydrolases"/>
    <property type="match status" value="1"/>
</dbReference>
<dbReference type="PANTHER" id="PTHR43689:SF1">
    <property type="entry name" value="ALPHA_BETA-HYDROLASES SUPERFAMILY PROTEIN"/>
    <property type="match status" value="1"/>
</dbReference>
<protein>
    <recommendedName>
        <fullName evidence="2">AB hydrolase-1 domain-containing protein</fullName>
    </recommendedName>
</protein>
<dbReference type="EMBL" id="CM000148">
    <property type="protein sequence ID" value="EEE51538.1"/>
    <property type="molecule type" value="Genomic_DNA"/>
</dbReference>
<dbReference type="InterPro" id="IPR029058">
    <property type="entry name" value="AB_hydrolase_fold"/>
</dbReference>
<evidence type="ECO:0000313" key="3">
    <source>
        <dbReference type="EMBL" id="EEE51538.1"/>
    </source>
</evidence>
<organism evidence="3">
    <name type="scientific">Oryza sativa subsp. japonica</name>
    <name type="common">Rice</name>
    <dbReference type="NCBI Taxonomy" id="39947"/>
    <lineage>
        <taxon>Eukaryota</taxon>
        <taxon>Viridiplantae</taxon>
        <taxon>Streptophyta</taxon>
        <taxon>Embryophyta</taxon>
        <taxon>Tracheophyta</taxon>
        <taxon>Spermatophyta</taxon>
        <taxon>Magnoliopsida</taxon>
        <taxon>Liliopsida</taxon>
        <taxon>Poales</taxon>
        <taxon>Poaceae</taxon>
        <taxon>BOP clade</taxon>
        <taxon>Oryzoideae</taxon>
        <taxon>Oryzeae</taxon>
        <taxon>Oryzinae</taxon>
        <taxon>Oryza</taxon>
        <taxon>Oryza sativa</taxon>
    </lineage>
</organism>